<feature type="region of interest" description="Disordered" evidence="1">
    <location>
        <begin position="118"/>
        <end position="154"/>
    </location>
</feature>
<evidence type="ECO:0000313" key="2">
    <source>
        <dbReference type="EMBL" id="GFS04535.1"/>
    </source>
</evidence>
<dbReference type="InterPro" id="IPR036875">
    <property type="entry name" value="Znf_CCHC_sf"/>
</dbReference>
<gene>
    <name evidence="2" type="ORF">ElyMa_004659600</name>
</gene>
<keyword evidence="2" id="KW-0808">Transferase</keyword>
<dbReference type="GO" id="GO:0003676">
    <property type="term" value="F:nucleic acid binding"/>
    <property type="evidence" value="ECO:0007669"/>
    <property type="project" value="InterPro"/>
</dbReference>
<dbReference type="GO" id="GO:0008270">
    <property type="term" value="F:zinc ion binding"/>
    <property type="evidence" value="ECO:0007669"/>
    <property type="project" value="InterPro"/>
</dbReference>
<dbReference type="Gene3D" id="4.10.60.10">
    <property type="entry name" value="Zinc finger, CCHC-type"/>
    <property type="match status" value="1"/>
</dbReference>
<dbReference type="EMBL" id="BMAT01009342">
    <property type="protein sequence ID" value="GFS04535.1"/>
    <property type="molecule type" value="Genomic_DNA"/>
</dbReference>
<reference evidence="2 3" key="1">
    <citation type="journal article" date="2021" name="Elife">
        <title>Chloroplast acquisition without the gene transfer in kleptoplastic sea slugs, Plakobranchus ocellatus.</title>
        <authorList>
            <person name="Maeda T."/>
            <person name="Takahashi S."/>
            <person name="Yoshida T."/>
            <person name="Shimamura S."/>
            <person name="Takaki Y."/>
            <person name="Nagai Y."/>
            <person name="Toyoda A."/>
            <person name="Suzuki Y."/>
            <person name="Arimoto A."/>
            <person name="Ishii H."/>
            <person name="Satoh N."/>
            <person name="Nishiyama T."/>
            <person name="Hasebe M."/>
            <person name="Maruyama T."/>
            <person name="Minagawa J."/>
            <person name="Obokata J."/>
            <person name="Shigenobu S."/>
        </authorList>
    </citation>
    <scope>NUCLEOTIDE SEQUENCE [LARGE SCALE GENOMIC DNA]</scope>
</reference>
<accession>A0AAV4I3M8</accession>
<keyword evidence="2" id="KW-0695">RNA-directed DNA polymerase</keyword>
<sequence>MEKVRDRSGKLTDWITGRRIIWIEVPATALPTYTPIGPFKAMLYYREQKQLTCRRCLGNGHKTENCKNEEVCLTCKKPGHRKADGKCEGILDGKLTQNGPSDKMGDGPLEDRTKFFEENGTEEEREDGEVGSEVKEEEVERIDGVDTSEGEMENVLEKRQSDVKAVDYLRRGPSIINTEEEREEGEVASEVEEE</sequence>
<evidence type="ECO:0000256" key="1">
    <source>
        <dbReference type="SAM" id="MobiDB-lite"/>
    </source>
</evidence>
<name>A0AAV4I3M8_9GAST</name>
<protein>
    <submittedName>
        <fullName evidence="2">Reverse transcriptase</fullName>
    </submittedName>
</protein>
<comment type="caution">
    <text evidence="2">The sequence shown here is derived from an EMBL/GenBank/DDBJ whole genome shotgun (WGS) entry which is preliminary data.</text>
</comment>
<proteinExistence type="predicted"/>
<dbReference type="Proteomes" id="UP000762676">
    <property type="component" value="Unassembled WGS sequence"/>
</dbReference>
<keyword evidence="3" id="KW-1185">Reference proteome</keyword>
<organism evidence="2 3">
    <name type="scientific">Elysia marginata</name>
    <dbReference type="NCBI Taxonomy" id="1093978"/>
    <lineage>
        <taxon>Eukaryota</taxon>
        <taxon>Metazoa</taxon>
        <taxon>Spiralia</taxon>
        <taxon>Lophotrochozoa</taxon>
        <taxon>Mollusca</taxon>
        <taxon>Gastropoda</taxon>
        <taxon>Heterobranchia</taxon>
        <taxon>Euthyneura</taxon>
        <taxon>Panpulmonata</taxon>
        <taxon>Sacoglossa</taxon>
        <taxon>Placobranchoidea</taxon>
        <taxon>Plakobranchidae</taxon>
        <taxon>Elysia</taxon>
    </lineage>
</organism>
<feature type="compositionally biased region" description="Acidic residues" evidence="1">
    <location>
        <begin position="119"/>
        <end position="154"/>
    </location>
</feature>
<dbReference type="SUPFAM" id="SSF57756">
    <property type="entry name" value="Retrovirus zinc finger-like domains"/>
    <property type="match status" value="1"/>
</dbReference>
<dbReference type="AlphaFoldDB" id="A0AAV4I3M8"/>
<evidence type="ECO:0000313" key="3">
    <source>
        <dbReference type="Proteomes" id="UP000762676"/>
    </source>
</evidence>
<dbReference type="GO" id="GO:0003964">
    <property type="term" value="F:RNA-directed DNA polymerase activity"/>
    <property type="evidence" value="ECO:0007669"/>
    <property type="project" value="UniProtKB-KW"/>
</dbReference>
<keyword evidence="2" id="KW-0548">Nucleotidyltransferase</keyword>